<organism evidence="2 3">
    <name type="scientific">Bathycoccus prasinos</name>
    <dbReference type="NCBI Taxonomy" id="41875"/>
    <lineage>
        <taxon>Eukaryota</taxon>
        <taxon>Viridiplantae</taxon>
        <taxon>Chlorophyta</taxon>
        <taxon>Mamiellophyceae</taxon>
        <taxon>Mamiellales</taxon>
        <taxon>Bathycoccaceae</taxon>
        <taxon>Bathycoccus</taxon>
    </lineage>
</organism>
<evidence type="ECO:0000313" key="2">
    <source>
        <dbReference type="EMBL" id="CCO13960.1"/>
    </source>
</evidence>
<reference evidence="2 3" key="1">
    <citation type="submission" date="2011-10" db="EMBL/GenBank/DDBJ databases">
        <authorList>
            <person name="Genoscope - CEA"/>
        </authorList>
    </citation>
    <scope>NUCLEOTIDE SEQUENCE [LARGE SCALE GENOMIC DNA]</scope>
    <source>
        <strain evidence="2 3">RCC 1105</strain>
    </source>
</reference>
<dbReference type="Proteomes" id="UP000198341">
    <property type="component" value="Mitochondrion MT"/>
</dbReference>
<dbReference type="AlphaFoldDB" id="K8ENG6"/>
<keyword evidence="3" id="KW-1185">Reference proteome</keyword>
<evidence type="ECO:0000256" key="1">
    <source>
        <dbReference type="ARBA" id="ARBA00008889"/>
    </source>
</evidence>
<gene>
    <name evidence="2" type="ordered locus">BathyMg00127</name>
</gene>
<protein>
    <submittedName>
        <fullName evidence="2">N/a</fullName>
    </submittedName>
</protein>
<sequence>MVKTKKVFQMQWKKKTNKKVVQEMANSPYQLFLQLVPVQCVTWGLLKHEISTMESSAKLQVVRRSLMKKQGTKALSQTSVMSSHGTTALLTCGSLEAFKKIVKNLFFQKNSWMKTQNKPLVLVHGKIRDVYVNFYDLQRLSSLEHESLGTLQRIKKPSVVFCAKLQNKNLLFLKLLKASNEN</sequence>
<dbReference type="RefSeq" id="YP_008994806.1">
    <property type="nucleotide sequence ID" value="NC_023273.1"/>
</dbReference>
<evidence type="ECO:0000313" key="3">
    <source>
        <dbReference type="Proteomes" id="UP000198341"/>
    </source>
</evidence>
<proteinExistence type="inferred from homology"/>
<accession>K8ENG6</accession>
<dbReference type="KEGG" id="bpg:BathyMg00127"/>
<dbReference type="EMBL" id="FO082258">
    <property type="protein sequence ID" value="CCO13960.1"/>
    <property type="molecule type" value="Genomic_DNA"/>
</dbReference>
<comment type="similarity">
    <text evidence="1">Belongs to the universal ribosomal protein uL10 family.</text>
</comment>
<name>K8ENG6_9CHLO</name>
<dbReference type="InterPro" id="IPR043141">
    <property type="entry name" value="Ribosomal_uL10-like_sf"/>
</dbReference>
<dbReference type="GeneID" id="18158113"/>
<dbReference type="Gene3D" id="3.30.70.1730">
    <property type="match status" value="1"/>
</dbReference>